<comment type="subunit">
    <text evidence="10">Monomer.</text>
</comment>
<dbReference type="PANTHER" id="PTHR23245">
    <property type="entry name" value="TRNA METHYLTRANSFERASE"/>
    <property type="match status" value="1"/>
</dbReference>
<dbReference type="GO" id="GO:0002939">
    <property type="term" value="P:tRNA N1-guanine methylation"/>
    <property type="evidence" value="ECO:0007669"/>
    <property type="project" value="TreeGrafter"/>
</dbReference>
<dbReference type="Gene3D" id="3.30.300.110">
    <property type="entry name" value="Met-10+ protein-like domains"/>
    <property type="match status" value="1"/>
</dbReference>
<feature type="domain" description="SAM-dependent methyltransferase TRM5/TYW2-type" evidence="11">
    <location>
        <begin position="143"/>
        <end position="460"/>
    </location>
</feature>
<keyword evidence="3 10" id="KW-0489">Methyltransferase</keyword>
<evidence type="ECO:0000256" key="5">
    <source>
        <dbReference type="ARBA" id="ARBA00022691"/>
    </source>
</evidence>
<keyword evidence="8 10" id="KW-0539">Nucleus</keyword>
<dbReference type="GO" id="GO:0005634">
    <property type="term" value="C:nucleus"/>
    <property type="evidence" value="ECO:0007669"/>
    <property type="project" value="UniProtKB-SubCell"/>
</dbReference>
<dbReference type="PROSITE" id="PS51684">
    <property type="entry name" value="SAM_MT_TRM5_TYW2"/>
    <property type="match status" value="1"/>
</dbReference>
<dbReference type="AlphaFoldDB" id="A0A9P9DQ93"/>
<evidence type="ECO:0000256" key="6">
    <source>
        <dbReference type="ARBA" id="ARBA00022694"/>
    </source>
</evidence>
<feature type="binding site" evidence="10">
    <location>
        <position position="234"/>
    </location>
    <ligand>
        <name>S-adenosyl-L-methionine</name>
        <dbReference type="ChEBI" id="CHEBI:59789"/>
    </ligand>
</feature>
<keyword evidence="5 10" id="KW-0949">S-adenosyl-L-methionine</keyword>
<dbReference type="PANTHER" id="PTHR23245:SF36">
    <property type="entry name" value="TRNA (GUANINE(37)-N1)-METHYLTRANSFERASE"/>
    <property type="match status" value="1"/>
</dbReference>
<feature type="binding site" evidence="10">
    <location>
        <position position="357"/>
    </location>
    <ligand>
        <name>S-adenosyl-L-methionine</name>
        <dbReference type="ChEBI" id="CHEBI:59789"/>
    </ligand>
</feature>
<dbReference type="GO" id="GO:0052906">
    <property type="term" value="F:tRNA (guanine(37)-N1)-methyltransferase activity"/>
    <property type="evidence" value="ECO:0007669"/>
    <property type="project" value="UniProtKB-UniRule"/>
</dbReference>
<feature type="binding site" evidence="10">
    <location>
        <begin position="272"/>
        <end position="273"/>
    </location>
    <ligand>
        <name>S-adenosyl-L-methionine</name>
        <dbReference type="ChEBI" id="CHEBI:59789"/>
    </ligand>
</feature>
<dbReference type="Pfam" id="PF25133">
    <property type="entry name" value="TYW2_N_2"/>
    <property type="match status" value="1"/>
</dbReference>
<dbReference type="EC" id="2.1.1.228" evidence="10"/>
<reference evidence="12" key="1">
    <citation type="journal article" date="2021" name="Nat. Commun.">
        <title>Genetic determinants of endophytism in the Arabidopsis root mycobiome.</title>
        <authorList>
            <person name="Mesny F."/>
            <person name="Miyauchi S."/>
            <person name="Thiergart T."/>
            <person name="Pickel B."/>
            <person name="Atanasova L."/>
            <person name="Karlsson M."/>
            <person name="Huettel B."/>
            <person name="Barry K.W."/>
            <person name="Haridas S."/>
            <person name="Chen C."/>
            <person name="Bauer D."/>
            <person name="Andreopoulos W."/>
            <person name="Pangilinan J."/>
            <person name="LaButti K."/>
            <person name="Riley R."/>
            <person name="Lipzen A."/>
            <person name="Clum A."/>
            <person name="Drula E."/>
            <person name="Henrissat B."/>
            <person name="Kohler A."/>
            <person name="Grigoriev I.V."/>
            <person name="Martin F.M."/>
            <person name="Hacquard S."/>
        </authorList>
    </citation>
    <scope>NUCLEOTIDE SEQUENCE</scope>
    <source>
        <strain evidence="12">MPI-CAGE-CH-0243</strain>
    </source>
</reference>
<dbReference type="HAMAP" id="MF_03152">
    <property type="entry name" value="TRM5"/>
    <property type="match status" value="1"/>
</dbReference>
<dbReference type="EMBL" id="JAGMWT010000008">
    <property type="protein sequence ID" value="KAH7123789.1"/>
    <property type="molecule type" value="Genomic_DNA"/>
</dbReference>
<evidence type="ECO:0000256" key="10">
    <source>
        <dbReference type="HAMAP-Rule" id="MF_03152"/>
    </source>
</evidence>
<evidence type="ECO:0000256" key="3">
    <source>
        <dbReference type="ARBA" id="ARBA00022603"/>
    </source>
</evidence>
<dbReference type="OrthoDB" id="408788at2759"/>
<evidence type="ECO:0000256" key="7">
    <source>
        <dbReference type="ARBA" id="ARBA00023128"/>
    </source>
</evidence>
<name>A0A9P9DQ93_9PLEO</name>
<dbReference type="SUPFAM" id="SSF53335">
    <property type="entry name" value="S-adenosyl-L-methionine-dependent methyltransferases"/>
    <property type="match status" value="1"/>
</dbReference>
<keyword evidence="6 10" id="KW-0819">tRNA processing</keyword>
<evidence type="ECO:0000313" key="12">
    <source>
        <dbReference type="EMBL" id="KAH7123789.1"/>
    </source>
</evidence>
<keyword evidence="7 10" id="KW-0496">Mitochondrion</keyword>
<comment type="similarity">
    <text evidence="1">Belongs to the class I-like SAM-binding methyltransferase superfamily. TRM5/TYW2 family.</text>
</comment>
<comment type="function">
    <text evidence="10">Specifically methylates the N1 position of guanosine-37 in various cytoplasmic and mitochondrial tRNAs. Methylation is not dependent on the nature of the nucleoside 5' of the target nucleoside. This is the first step in the biosynthesis of wybutosine (yW), a modified base adjacent to the anticodon of tRNAs and required for accurate decoding.</text>
</comment>
<keyword evidence="13" id="KW-1185">Reference proteome</keyword>
<evidence type="ECO:0000259" key="11">
    <source>
        <dbReference type="PROSITE" id="PS51684"/>
    </source>
</evidence>
<dbReference type="GO" id="GO:0005759">
    <property type="term" value="C:mitochondrial matrix"/>
    <property type="evidence" value="ECO:0007669"/>
    <property type="project" value="UniProtKB-SubCell"/>
</dbReference>
<comment type="catalytic activity">
    <reaction evidence="9 10">
        <text>guanosine(37) in tRNA + S-adenosyl-L-methionine = N(1)-methylguanosine(37) in tRNA + S-adenosyl-L-homocysteine + H(+)</text>
        <dbReference type="Rhea" id="RHEA:36899"/>
        <dbReference type="Rhea" id="RHEA-COMP:10145"/>
        <dbReference type="Rhea" id="RHEA-COMP:10147"/>
        <dbReference type="ChEBI" id="CHEBI:15378"/>
        <dbReference type="ChEBI" id="CHEBI:57856"/>
        <dbReference type="ChEBI" id="CHEBI:59789"/>
        <dbReference type="ChEBI" id="CHEBI:73542"/>
        <dbReference type="ChEBI" id="CHEBI:74269"/>
        <dbReference type="EC" id="2.1.1.228"/>
    </reaction>
</comment>
<dbReference type="InterPro" id="IPR056743">
    <property type="entry name" value="TRM5-TYW2-like_MTfase"/>
</dbReference>
<keyword evidence="2 10" id="KW-0963">Cytoplasm</keyword>
<protein>
    <recommendedName>
        <fullName evidence="10">tRNA (guanine(37)-N1)-methyltransferase</fullName>
        <ecNumber evidence="10">2.1.1.228</ecNumber>
    </recommendedName>
    <alternativeName>
        <fullName evidence="10">M1G-methyltransferase</fullName>
    </alternativeName>
    <alternativeName>
        <fullName evidence="10">tRNA [GM37] methyltransferase</fullName>
    </alternativeName>
    <alternativeName>
        <fullName evidence="10">tRNA methyltransferase 5</fullName>
    </alternativeName>
</protein>
<evidence type="ECO:0000256" key="2">
    <source>
        <dbReference type="ARBA" id="ARBA00022490"/>
    </source>
</evidence>
<sequence length="467" mass="53292">MPDDMFTPPINRAMKVLDRSFFQKTVPTSAARIFNPKDISRCRNDLDKSRDTLGLNRIMPIRPDPEEERARAGVKCLLLKPEVVHNDPKTWSAKLQDLERSGTLGVIPYQIHLTYDDFNYHDIMNAIIPPKEEHEHDEIPAGFSQAGHVAHLNLRESYLPYKNIIATVLADKNPNVTTVINKLDNVGTENAFRTFQYEVLHGPDDMNVTVREQDCTFSFDFAKVYWNSRLHTEHERVCSIFQKGEAICDVTAGVGPFAIPSGKKKCFVWANDLNPDSYASLSTAIQKNKVSDYVRAFNTDGHDFIRVASIELLKTEHSVPIYAKQQRRTRNDKAHQQKPAVIETLVQPRIFSHYVMNLPASGINFLSSFIGLYANVPGIPAQEIRTLFAPHTDRKMPMVHVHCFSTKSDDNVAESKEICEEISRQLEYEITPTTPEVQIYDVRDVAPKKRMFCATFRLPEEVAFREK</sequence>
<evidence type="ECO:0000256" key="9">
    <source>
        <dbReference type="ARBA" id="ARBA00047783"/>
    </source>
</evidence>
<evidence type="ECO:0000256" key="1">
    <source>
        <dbReference type="ARBA" id="ARBA00009775"/>
    </source>
</evidence>
<evidence type="ECO:0000313" key="13">
    <source>
        <dbReference type="Proteomes" id="UP000700596"/>
    </source>
</evidence>
<dbReference type="InterPro" id="IPR030382">
    <property type="entry name" value="MeTrfase_TRM5/TYW2"/>
</dbReference>
<dbReference type="Proteomes" id="UP000700596">
    <property type="component" value="Unassembled WGS sequence"/>
</dbReference>
<proteinExistence type="inferred from homology"/>
<keyword evidence="4 10" id="KW-0808">Transferase</keyword>
<dbReference type="Gene3D" id="3.40.50.150">
    <property type="entry name" value="Vaccinia Virus protein VP39"/>
    <property type="match status" value="1"/>
</dbReference>
<comment type="similarity">
    <text evidence="10">Belongs to the TRM5 / TYW2 family.</text>
</comment>
<dbReference type="InterPro" id="IPR025792">
    <property type="entry name" value="tRNA_Gua_MeTrfase_euk"/>
</dbReference>
<evidence type="ECO:0000256" key="8">
    <source>
        <dbReference type="ARBA" id="ARBA00023242"/>
    </source>
</evidence>
<feature type="binding site" evidence="10">
    <location>
        <begin position="300"/>
        <end position="301"/>
    </location>
    <ligand>
        <name>S-adenosyl-L-methionine</name>
        <dbReference type="ChEBI" id="CHEBI:59789"/>
    </ligand>
</feature>
<organism evidence="12 13">
    <name type="scientific">Dendryphion nanum</name>
    <dbReference type="NCBI Taxonomy" id="256645"/>
    <lineage>
        <taxon>Eukaryota</taxon>
        <taxon>Fungi</taxon>
        <taxon>Dikarya</taxon>
        <taxon>Ascomycota</taxon>
        <taxon>Pezizomycotina</taxon>
        <taxon>Dothideomycetes</taxon>
        <taxon>Pleosporomycetidae</taxon>
        <taxon>Pleosporales</taxon>
        <taxon>Torulaceae</taxon>
        <taxon>Dendryphion</taxon>
    </lineage>
</organism>
<dbReference type="InterPro" id="IPR029063">
    <property type="entry name" value="SAM-dependent_MTases_sf"/>
</dbReference>
<dbReference type="FunFam" id="3.30.300.110:FF:000001">
    <property type="entry name" value="tRNA (guanine(37)-N1)-methyltransferase"/>
    <property type="match status" value="1"/>
</dbReference>
<dbReference type="InterPro" id="IPR056744">
    <property type="entry name" value="TRM5/TYW2-like_N"/>
</dbReference>
<gene>
    <name evidence="10" type="primary">TRM5</name>
    <name evidence="12" type="ORF">B0J11DRAFT_435193</name>
</gene>
<comment type="caution">
    <text evidence="12">The sequence shown here is derived from an EMBL/GenBank/DDBJ whole genome shotgun (WGS) entry which is preliminary data.</text>
</comment>
<accession>A0A9P9DQ93</accession>
<dbReference type="GO" id="GO:0070901">
    <property type="term" value="P:mitochondrial tRNA methylation"/>
    <property type="evidence" value="ECO:0007669"/>
    <property type="project" value="TreeGrafter"/>
</dbReference>
<evidence type="ECO:0000256" key="4">
    <source>
        <dbReference type="ARBA" id="ARBA00022679"/>
    </source>
</evidence>
<comment type="subcellular location">
    <subcellularLocation>
        <location evidence="10">Mitochondrion matrix</location>
    </subcellularLocation>
    <subcellularLocation>
        <location evidence="10">Nucleus</location>
    </subcellularLocation>
    <subcellularLocation>
        <location evidence="10">Cytoplasm</location>
    </subcellularLocation>
    <text evidence="10">Predominantly in the mitochondria and in the nucleus.</text>
</comment>
<dbReference type="Pfam" id="PF02475">
    <property type="entry name" value="TRM5-TYW2_MTfase"/>
    <property type="match status" value="1"/>
</dbReference>